<feature type="active site" description="Nucleophile" evidence="6">
    <location>
        <position position="366"/>
    </location>
</feature>
<name>A0A317E369_9PROT</name>
<dbReference type="Pfam" id="PF05958">
    <property type="entry name" value="tRNA_U5-meth_tr"/>
    <property type="match status" value="1"/>
</dbReference>
<keyword evidence="2 6" id="KW-0489">Methyltransferase</keyword>
<keyword evidence="4 6" id="KW-0949">S-adenosyl-L-methionine</keyword>
<accession>A0A317E369</accession>
<dbReference type="GO" id="GO:0070475">
    <property type="term" value="P:rRNA base methylation"/>
    <property type="evidence" value="ECO:0007669"/>
    <property type="project" value="TreeGrafter"/>
</dbReference>
<evidence type="ECO:0000256" key="7">
    <source>
        <dbReference type="PROSITE-ProRule" id="PRU10015"/>
    </source>
</evidence>
<gene>
    <name evidence="8" type="ORF">DKG75_11295</name>
</gene>
<dbReference type="PROSITE" id="PS51687">
    <property type="entry name" value="SAM_MT_RNA_M5U"/>
    <property type="match status" value="1"/>
</dbReference>
<dbReference type="OrthoDB" id="9804590at2"/>
<dbReference type="InterPro" id="IPR029063">
    <property type="entry name" value="SAM-dependent_MTases_sf"/>
</dbReference>
<keyword evidence="9" id="KW-1185">Reference proteome</keyword>
<evidence type="ECO:0000313" key="9">
    <source>
        <dbReference type="Proteomes" id="UP000246077"/>
    </source>
</evidence>
<dbReference type="PROSITE" id="PS01230">
    <property type="entry name" value="TRMA_1"/>
    <property type="match status" value="1"/>
</dbReference>
<evidence type="ECO:0000256" key="6">
    <source>
        <dbReference type="PROSITE-ProRule" id="PRU01024"/>
    </source>
</evidence>
<dbReference type="SUPFAM" id="SSF53335">
    <property type="entry name" value="S-adenosyl-L-methionine-dependent methyltransferases"/>
    <property type="match status" value="1"/>
</dbReference>
<evidence type="ECO:0000256" key="5">
    <source>
        <dbReference type="ARBA" id="ARBA00023014"/>
    </source>
</evidence>
<dbReference type="AlphaFoldDB" id="A0A317E369"/>
<feature type="binding site" evidence="6">
    <location>
        <position position="244"/>
    </location>
    <ligand>
        <name>S-adenosyl-L-methionine</name>
        <dbReference type="ChEBI" id="CHEBI:59789"/>
    </ligand>
</feature>
<feature type="active site" evidence="7">
    <location>
        <position position="366"/>
    </location>
</feature>
<evidence type="ECO:0000256" key="2">
    <source>
        <dbReference type="ARBA" id="ARBA00022603"/>
    </source>
</evidence>
<dbReference type="PANTHER" id="PTHR11061">
    <property type="entry name" value="RNA M5U METHYLTRANSFERASE"/>
    <property type="match status" value="1"/>
</dbReference>
<evidence type="ECO:0000256" key="4">
    <source>
        <dbReference type="ARBA" id="ARBA00022691"/>
    </source>
</evidence>
<dbReference type="PANTHER" id="PTHR11061:SF49">
    <property type="entry name" value="23S RRNA (URACIL(1939)-C(5))-METHYLTRANSFERASE RLMD"/>
    <property type="match status" value="1"/>
</dbReference>
<dbReference type="EMBL" id="QGLF01000003">
    <property type="protein sequence ID" value="PWR20586.1"/>
    <property type="molecule type" value="Genomic_DNA"/>
</dbReference>
<evidence type="ECO:0000256" key="3">
    <source>
        <dbReference type="ARBA" id="ARBA00022679"/>
    </source>
</evidence>
<sequence>MPEAFETTITRLGAQGDGEAQGPHGILHIPFALPGETVRLAIEGKAATLEAVLAPAPERVAPACTVFGRCGGCQLQHLAAPAIADFKRGLVRTALAHRGFADAVVEPTLSLAAGDRRRAKFSVMRLGKRILFGFRERRQHRLVDVETCPAILPGLNRLIAPLRALAARIPFETAMVTVLPGGTDLVLEGKIRLDLDARLDLADFAQSADIARITADGEVVLERHAPSLRLGDVPVTPAPGGFLQPSESGEAALVGAVLARLGEGHRRAVDLFAGCGTFALALARHLPVAAFEGDAPAVAALERALRQARGLKPVTAARRDLYRRPVEAVEFTADDVVVIDPPRDGAEAQCRTLAASEVRRIVAVSCNPASFARDARILAEAGFTLGPVQPVDQFAWSSHVELVTVLTR</sequence>
<dbReference type="InterPro" id="IPR010280">
    <property type="entry name" value="U5_MeTrfase_fam"/>
</dbReference>
<dbReference type="Proteomes" id="UP000246077">
    <property type="component" value="Unassembled WGS sequence"/>
</dbReference>
<dbReference type="GO" id="GO:0051536">
    <property type="term" value="F:iron-sulfur cluster binding"/>
    <property type="evidence" value="ECO:0007669"/>
    <property type="project" value="UniProtKB-KW"/>
</dbReference>
<dbReference type="RefSeq" id="WP_109921230.1">
    <property type="nucleotide sequence ID" value="NZ_QGLF01000003.1"/>
</dbReference>
<evidence type="ECO:0000313" key="8">
    <source>
        <dbReference type="EMBL" id="PWR20586.1"/>
    </source>
</evidence>
<dbReference type="Gene3D" id="2.40.50.140">
    <property type="entry name" value="Nucleic acid-binding proteins"/>
    <property type="match status" value="1"/>
</dbReference>
<feature type="binding site" evidence="6">
    <location>
        <position position="272"/>
    </location>
    <ligand>
        <name>S-adenosyl-L-methionine</name>
        <dbReference type="ChEBI" id="CHEBI:59789"/>
    </ligand>
</feature>
<proteinExistence type="inferred from homology"/>
<keyword evidence="1" id="KW-0408">Iron</keyword>
<keyword evidence="3 6" id="KW-0808">Transferase</keyword>
<dbReference type="InterPro" id="IPR030390">
    <property type="entry name" value="MeTrfase_TrmA_AS"/>
</dbReference>
<dbReference type="Gene3D" id="3.40.50.150">
    <property type="entry name" value="Vaccinia Virus protein VP39"/>
    <property type="match status" value="1"/>
</dbReference>
<feature type="binding site" evidence="6">
    <location>
        <position position="292"/>
    </location>
    <ligand>
        <name>S-adenosyl-L-methionine</name>
        <dbReference type="ChEBI" id="CHEBI:59789"/>
    </ligand>
</feature>
<evidence type="ECO:0000256" key="1">
    <source>
        <dbReference type="ARBA" id="ARBA00022485"/>
    </source>
</evidence>
<protein>
    <submittedName>
        <fullName evidence="8">RNA methyltransferase</fullName>
    </submittedName>
</protein>
<comment type="caution">
    <text evidence="8">The sequence shown here is derived from an EMBL/GenBank/DDBJ whole genome shotgun (WGS) entry which is preliminary data.</text>
</comment>
<organism evidence="8 9">
    <name type="scientific">Zavarzinia compransoris</name>
    <dbReference type="NCBI Taxonomy" id="1264899"/>
    <lineage>
        <taxon>Bacteria</taxon>
        <taxon>Pseudomonadati</taxon>
        <taxon>Pseudomonadota</taxon>
        <taxon>Alphaproteobacteria</taxon>
        <taxon>Rhodospirillales</taxon>
        <taxon>Zavarziniaceae</taxon>
        <taxon>Zavarzinia</taxon>
    </lineage>
</organism>
<dbReference type="GO" id="GO:0070041">
    <property type="term" value="F:rRNA (uridine-C5-)-methyltransferase activity"/>
    <property type="evidence" value="ECO:0007669"/>
    <property type="project" value="TreeGrafter"/>
</dbReference>
<feature type="binding site" evidence="6">
    <location>
        <position position="340"/>
    </location>
    <ligand>
        <name>S-adenosyl-L-methionine</name>
        <dbReference type="ChEBI" id="CHEBI:59789"/>
    </ligand>
</feature>
<reference evidence="9" key="1">
    <citation type="submission" date="2018-05" db="EMBL/GenBank/DDBJ databases">
        <title>Zavarzinia sp. HR-AS.</title>
        <authorList>
            <person name="Lee Y."/>
            <person name="Jeon C.O."/>
        </authorList>
    </citation>
    <scope>NUCLEOTIDE SEQUENCE [LARGE SCALE GENOMIC DNA]</scope>
    <source>
        <strain evidence="9">DSM 1231</strain>
    </source>
</reference>
<keyword evidence="1" id="KW-0004">4Fe-4S</keyword>
<dbReference type="InterPro" id="IPR012340">
    <property type="entry name" value="NA-bd_OB-fold"/>
</dbReference>
<dbReference type="Gene3D" id="2.40.50.1070">
    <property type="match status" value="1"/>
</dbReference>
<keyword evidence="5" id="KW-0411">Iron-sulfur</keyword>
<comment type="similarity">
    <text evidence="6">Belongs to the class I-like SAM-binding methyltransferase superfamily. RNA M5U methyltransferase family.</text>
</comment>
<keyword evidence="1" id="KW-0479">Metal-binding</keyword>